<feature type="binding site" evidence="22">
    <location>
        <position position="910"/>
    </location>
    <ligand>
        <name>Mg(2+)</name>
        <dbReference type="ChEBI" id="CHEBI:18420"/>
    </ligand>
</feature>
<evidence type="ECO:0000256" key="14">
    <source>
        <dbReference type="ARBA" id="ARBA00023137"/>
    </source>
</evidence>
<evidence type="ECO:0000313" key="31">
    <source>
        <dbReference type="Proteomes" id="UP000007798"/>
    </source>
</evidence>
<dbReference type="InterPro" id="IPR000719">
    <property type="entry name" value="Prot_kinase_dom"/>
</dbReference>
<evidence type="ECO:0000259" key="28">
    <source>
        <dbReference type="PROSITE" id="PS50011"/>
    </source>
</evidence>
<keyword evidence="22" id="KW-0479">Metal-binding</keyword>
<dbReference type="GO" id="GO:0035215">
    <property type="term" value="P:genital disc development"/>
    <property type="evidence" value="ECO:0007669"/>
    <property type="project" value="EnsemblMetazoa"/>
</dbReference>
<feature type="binding site" evidence="21">
    <location>
        <position position="896"/>
    </location>
    <ligand>
        <name>ATP</name>
        <dbReference type="ChEBI" id="CHEBI:30616"/>
    </ligand>
</feature>
<keyword evidence="9 21" id="KW-0547">Nucleotide-binding</keyword>
<dbReference type="PROSITE" id="PS00109">
    <property type="entry name" value="PROTEIN_KINASE_TYR"/>
    <property type="match status" value="1"/>
</dbReference>
<feature type="active site" description="Proton acceptor" evidence="20">
    <location>
        <position position="892"/>
    </location>
</feature>
<evidence type="ECO:0000256" key="8">
    <source>
        <dbReference type="ARBA" id="ARBA00022737"/>
    </source>
</evidence>
<evidence type="ECO:0000256" key="1">
    <source>
        <dbReference type="ARBA" id="ARBA00004479"/>
    </source>
</evidence>
<sequence>MQKLLIIACLSSIFNLLLAAPTDECDYKQHRCLIDVFALRRQQTSSRRVPSDVDITLKCFRPQRKWYYQDKLQHEYPFLRLNRIQPEQSGNYSCLDGQNNWSNITLIVGHQEAETLDNDIASIDKILHDKQEEEEQEEEEAEKESVEQLDFRLLNANQTQRLPRLAEDLPQVVQRPADSFYQFTCQPNTNDERQPLNITWLHNDNPIVVSGGRGRIKKLKWSLNVTQLQVEDSGNYSCRMCNTYGCIESKPSHLEVITRTHLPPQLKEGLPKNVTTAPGENVNFHCDLEDSKLETKITWRHVKPHIVDINQLIEQLTNHPMEVNKNVEQMPTIRDHPHLLSLGNVLDEDEGWYICIAENPVGNTVGAAYMEVSSALITSSTTTTTTTTPTIPVTTTEADEDSDDSAGDSIGDATNDESPPVFRKGLLRQQHYVAGQTITLSCPVAGRATISWTRNNNTLNRRFGGILQKKWMLRIQDVTTEDNGLYTCTVCNTKGCIRFEFNVCVIERVRSSPIISPVPQNQTAYINETTTIACSVFSDLQPTVEWIRVVPGNHSKANVVPIKLNTTQDTEHSNGMYNITLRHISLEDEGWYTCMASNSLGTKNASFYLRVTERPPSIYTVRRSLTPGFAVAILIILTFFLIGSLLIVYMLRRLRREKLLKHRIETVHQWTKKVIIYRPDSAEGNSCSAGDLQMPVIKIEKQRTTFSTTGSGCADPSQAFNEYEFPLDSNWEIPRQQLSLGSILGEGAFGRVVMAEADGLPRSPISAETIVAVKMVKEEHTDADMASLVREMEVMKMIGKHINIINLLGCCSQGGPLWVIVEYAPHGNLKDFLKQNRPGAPMQRRSDSDGYLDDKLLMTPQQQLGEKELTMFAFQIARGMEYLASRRCIHRDLAARNVLVSDGYVMKIADFGLARDIQDTEYYRKNTNGRLPIKWMAPESLQEKKYDSQTDVWSYGVLLWEIMTYGNQPYPNIMSAEELYSYLITGQRMEKPAKCSLNIYVVMRQCWHFESCARPTFAELVESFDGILQQASSNPNDAYLDLSMPMLETPPSSGDEDYGSDTDTYQETSPLKHPCTTTYKFK</sequence>
<evidence type="ECO:0000256" key="2">
    <source>
        <dbReference type="ARBA" id="ARBA00011902"/>
    </source>
</evidence>
<keyword evidence="24" id="KW-0175">Coiled coil</keyword>
<dbReference type="GO" id="GO:0007427">
    <property type="term" value="P:epithelial cell migration, open tracheal system"/>
    <property type="evidence" value="ECO:0007669"/>
    <property type="project" value="EnsemblMetazoa"/>
</dbReference>
<dbReference type="GO" id="GO:0035008">
    <property type="term" value="P:positive regulation of melanization defense response"/>
    <property type="evidence" value="ECO:0007669"/>
    <property type="project" value="EnsemblMetazoa"/>
</dbReference>
<keyword evidence="31" id="KW-1185">Reference proteome</keyword>
<evidence type="ECO:0000256" key="18">
    <source>
        <dbReference type="ARBA" id="ARBA00023319"/>
    </source>
</evidence>
<keyword evidence="14" id="KW-0829">Tyrosine-protein kinase</keyword>
<dbReference type="Gene3D" id="2.60.40.10">
    <property type="entry name" value="Immunoglobulins"/>
    <property type="match status" value="4"/>
</dbReference>
<evidence type="ECO:0000256" key="20">
    <source>
        <dbReference type="PIRSR" id="PIRSR000615-1"/>
    </source>
</evidence>
<dbReference type="GO" id="GO:0060438">
    <property type="term" value="P:trachea development"/>
    <property type="evidence" value="ECO:0007669"/>
    <property type="project" value="EnsemblMetazoa"/>
</dbReference>
<dbReference type="PROSITE" id="PS50011">
    <property type="entry name" value="PROTEIN_KINASE_DOM"/>
    <property type="match status" value="1"/>
</dbReference>
<dbReference type="FunFam" id="1.10.510.10:FF:000983">
    <property type="entry name" value="Fibroblast growth factor receptor homolog 2"/>
    <property type="match status" value="1"/>
</dbReference>
<keyword evidence="15" id="KW-1015">Disulfide bond</keyword>
<evidence type="ECO:0000256" key="21">
    <source>
        <dbReference type="PIRSR" id="PIRSR000615-2"/>
    </source>
</evidence>
<dbReference type="InParanoid" id="B4MKJ8"/>
<dbReference type="GO" id="GO:0045614">
    <property type="term" value="P:negative regulation of plasmatocyte differentiation"/>
    <property type="evidence" value="ECO:0007669"/>
    <property type="project" value="EnsemblMetazoa"/>
</dbReference>
<dbReference type="GO" id="GO:0035147">
    <property type="term" value="P:branch fusion, open tracheal system"/>
    <property type="evidence" value="ECO:0007669"/>
    <property type="project" value="EnsemblMetazoa"/>
</dbReference>
<name>B4MKJ8_DROWI</name>
<evidence type="ECO:0000256" key="11">
    <source>
        <dbReference type="ARBA" id="ARBA00022840"/>
    </source>
</evidence>
<dbReference type="GO" id="GO:0007428">
    <property type="term" value="P:primary branching, open tracheal system"/>
    <property type="evidence" value="ECO:0007669"/>
    <property type="project" value="EnsemblMetazoa"/>
</dbReference>
<dbReference type="Proteomes" id="UP000007798">
    <property type="component" value="Unassembled WGS sequence"/>
</dbReference>
<keyword evidence="6 26" id="KW-0812">Transmembrane</keyword>
<dbReference type="AlphaFoldDB" id="B4MKJ8"/>
<dbReference type="GO" id="GO:0035202">
    <property type="term" value="P:tracheal pit formation in open tracheal system"/>
    <property type="evidence" value="ECO:0007669"/>
    <property type="project" value="EnsemblMetazoa"/>
</dbReference>
<dbReference type="InterPro" id="IPR013098">
    <property type="entry name" value="Ig_I-set"/>
</dbReference>
<dbReference type="HOGENOM" id="CLU_000288_74_1_1"/>
<evidence type="ECO:0000256" key="19">
    <source>
        <dbReference type="ARBA" id="ARBA00051243"/>
    </source>
</evidence>
<dbReference type="GO" id="GO:0007430">
    <property type="term" value="P:terminal branching, open tracheal system"/>
    <property type="evidence" value="ECO:0007669"/>
    <property type="project" value="EnsemblMetazoa"/>
</dbReference>
<evidence type="ECO:0000256" key="15">
    <source>
        <dbReference type="ARBA" id="ARBA00023157"/>
    </source>
</evidence>
<keyword evidence="3" id="KW-0217">Developmental protein</keyword>
<evidence type="ECO:0000256" key="13">
    <source>
        <dbReference type="ARBA" id="ARBA00023136"/>
    </source>
</evidence>
<dbReference type="KEGG" id="dwi:6639356"/>
<dbReference type="EMBL" id="CH963847">
    <property type="protein sequence ID" value="EDW72704.1"/>
    <property type="molecule type" value="Genomic_DNA"/>
</dbReference>
<dbReference type="InterPro" id="IPR050122">
    <property type="entry name" value="RTK"/>
</dbReference>
<dbReference type="GO" id="GO:0035154">
    <property type="term" value="P:terminal cell fate specification, open tracheal system"/>
    <property type="evidence" value="ECO:0007669"/>
    <property type="project" value="EnsemblMetazoa"/>
</dbReference>
<dbReference type="GO" id="GO:0043235">
    <property type="term" value="C:receptor complex"/>
    <property type="evidence" value="ECO:0007669"/>
    <property type="project" value="TreeGrafter"/>
</dbReference>
<dbReference type="Gene3D" id="1.10.510.10">
    <property type="entry name" value="Transferase(Phosphotransferase) domain 1"/>
    <property type="match status" value="1"/>
</dbReference>
<dbReference type="GO" id="GO:0007426">
    <property type="term" value="P:tracheal outgrowth, open tracheal system"/>
    <property type="evidence" value="ECO:0007669"/>
    <property type="project" value="EnsemblMetazoa"/>
</dbReference>
<dbReference type="InterPro" id="IPR017441">
    <property type="entry name" value="Protein_kinase_ATP_BS"/>
</dbReference>
<evidence type="ECO:0000256" key="22">
    <source>
        <dbReference type="PIRSR" id="PIRSR000615-3"/>
    </source>
</evidence>
<evidence type="ECO:0000256" key="23">
    <source>
        <dbReference type="PROSITE-ProRule" id="PRU10141"/>
    </source>
</evidence>
<dbReference type="eggNOG" id="KOG0200">
    <property type="taxonomic scope" value="Eukaryota"/>
</dbReference>
<evidence type="ECO:0000256" key="12">
    <source>
        <dbReference type="ARBA" id="ARBA00022989"/>
    </source>
</evidence>
<dbReference type="InterPro" id="IPR007110">
    <property type="entry name" value="Ig-like_dom"/>
</dbReference>
<feature type="compositionally biased region" description="Low complexity" evidence="25">
    <location>
        <begin position="382"/>
        <end position="396"/>
    </location>
</feature>
<keyword evidence="13 26" id="KW-0472">Membrane</keyword>
<dbReference type="OrthoDB" id="5984265at2759"/>
<feature type="transmembrane region" description="Helical" evidence="26">
    <location>
        <begin position="629"/>
        <end position="651"/>
    </location>
</feature>
<keyword evidence="12 26" id="KW-1133">Transmembrane helix</keyword>
<evidence type="ECO:0000256" key="26">
    <source>
        <dbReference type="SAM" id="Phobius"/>
    </source>
</evidence>
<dbReference type="InterPro" id="IPR013783">
    <property type="entry name" value="Ig-like_fold"/>
</dbReference>
<dbReference type="InterPro" id="IPR011009">
    <property type="entry name" value="Kinase-like_dom_sf"/>
</dbReference>
<dbReference type="PROSITE" id="PS00107">
    <property type="entry name" value="PROTEIN_KINASE_ATP"/>
    <property type="match status" value="1"/>
</dbReference>
<feature type="domain" description="Ig-like" evidence="29">
    <location>
        <begin position="513"/>
        <end position="612"/>
    </location>
</feature>
<feature type="region of interest" description="Disordered" evidence="25">
    <location>
        <begin position="382"/>
        <end position="420"/>
    </location>
</feature>
<evidence type="ECO:0000256" key="25">
    <source>
        <dbReference type="SAM" id="MobiDB-lite"/>
    </source>
</evidence>
<reference evidence="30 31" key="1">
    <citation type="journal article" date="2007" name="Nature">
        <title>Evolution of genes and genomes on the Drosophila phylogeny.</title>
        <authorList>
            <consortium name="Drosophila 12 Genomes Consortium"/>
            <person name="Clark A.G."/>
            <person name="Eisen M.B."/>
            <person name="Smith D.R."/>
            <person name="Bergman C.M."/>
            <person name="Oliver B."/>
            <person name="Markow T.A."/>
            <person name="Kaufman T.C."/>
            <person name="Kellis M."/>
            <person name="Gelbart W."/>
            <person name="Iyer V.N."/>
            <person name="Pollard D.A."/>
            <person name="Sackton T.B."/>
            <person name="Larracuente A.M."/>
            <person name="Singh N.D."/>
            <person name="Abad J.P."/>
            <person name="Abt D.N."/>
            <person name="Adryan B."/>
            <person name="Aguade M."/>
            <person name="Akashi H."/>
            <person name="Anderson W.W."/>
            <person name="Aquadro C.F."/>
            <person name="Ardell D.H."/>
            <person name="Arguello R."/>
            <person name="Artieri C.G."/>
            <person name="Barbash D.A."/>
            <person name="Barker D."/>
            <person name="Barsanti P."/>
            <person name="Batterham P."/>
            <person name="Batzoglou S."/>
            <person name="Begun D."/>
            <person name="Bhutkar A."/>
            <person name="Blanco E."/>
            <person name="Bosak S.A."/>
            <person name="Bradley R.K."/>
            <person name="Brand A.D."/>
            <person name="Brent M.R."/>
            <person name="Brooks A.N."/>
            <person name="Brown R.H."/>
            <person name="Butlin R.K."/>
            <person name="Caggese C."/>
            <person name="Calvi B.R."/>
            <person name="Bernardo de Carvalho A."/>
            <person name="Caspi A."/>
            <person name="Castrezana S."/>
            <person name="Celniker S.E."/>
            <person name="Chang J.L."/>
            <person name="Chapple C."/>
            <person name="Chatterji S."/>
            <person name="Chinwalla A."/>
            <person name="Civetta A."/>
            <person name="Clifton S.W."/>
            <person name="Comeron J.M."/>
            <person name="Costello J.C."/>
            <person name="Coyne J.A."/>
            <person name="Daub J."/>
            <person name="David R.G."/>
            <person name="Delcher A.L."/>
            <person name="Delehaunty K."/>
            <person name="Do C.B."/>
            <person name="Ebling H."/>
            <person name="Edwards K."/>
            <person name="Eickbush T."/>
            <person name="Evans J.D."/>
            <person name="Filipski A."/>
            <person name="Findeiss S."/>
            <person name="Freyhult E."/>
            <person name="Fulton L."/>
            <person name="Fulton R."/>
            <person name="Garcia A.C."/>
            <person name="Gardiner A."/>
            <person name="Garfield D.A."/>
            <person name="Garvin B.E."/>
            <person name="Gibson G."/>
            <person name="Gilbert D."/>
            <person name="Gnerre S."/>
            <person name="Godfrey J."/>
            <person name="Good R."/>
            <person name="Gotea V."/>
            <person name="Gravely B."/>
            <person name="Greenberg A.J."/>
            <person name="Griffiths-Jones S."/>
            <person name="Gross S."/>
            <person name="Guigo R."/>
            <person name="Gustafson E.A."/>
            <person name="Haerty W."/>
            <person name="Hahn M.W."/>
            <person name="Halligan D.L."/>
            <person name="Halpern A.L."/>
            <person name="Halter G.M."/>
            <person name="Han M.V."/>
            <person name="Heger A."/>
            <person name="Hillier L."/>
            <person name="Hinrichs A.S."/>
            <person name="Holmes I."/>
            <person name="Hoskins R.A."/>
            <person name="Hubisz M.J."/>
            <person name="Hultmark D."/>
            <person name="Huntley M.A."/>
            <person name="Jaffe D.B."/>
            <person name="Jagadeeshan S."/>
            <person name="Jeck W.R."/>
            <person name="Johnson J."/>
            <person name="Jones C.D."/>
            <person name="Jordan W.C."/>
            <person name="Karpen G.H."/>
            <person name="Kataoka E."/>
            <person name="Keightley P.D."/>
            <person name="Kheradpour P."/>
            <person name="Kirkness E.F."/>
            <person name="Koerich L.B."/>
            <person name="Kristiansen K."/>
            <person name="Kudrna D."/>
            <person name="Kulathinal R.J."/>
            <person name="Kumar S."/>
            <person name="Kwok R."/>
            <person name="Lander E."/>
            <person name="Langley C.H."/>
            <person name="Lapoint R."/>
            <person name="Lazzaro B.P."/>
            <person name="Lee S.J."/>
            <person name="Levesque L."/>
            <person name="Li R."/>
            <person name="Lin C.F."/>
            <person name="Lin M.F."/>
            <person name="Lindblad-Toh K."/>
            <person name="Llopart A."/>
            <person name="Long M."/>
            <person name="Low L."/>
            <person name="Lozovsky E."/>
            <person name="Lu J."/>
            <person name="Luo M."/>
            <person name="Machado C.A."/>
            <person name="Makalowski W."/>
            <person name="Marzo M."/>
            <person name="Matsuda M."/>
            <person name="Matzkin L."/>
            <person name="McAllister B."/>
            <person name="McBride C.S."/>
            <person name="McKernan B."/>
            <person name="McKernan K."/>
            <person name="Mendez-Lago M."/>
            <person name="Minx P."/>
            <person name="Mollenhauer M.U."/>
            <person name="Montooth K."/>
            <person name="Mount S.M."/>
            <person name="Mu X."/>
            <person name="Myers E."/>
            <person name="Negre B."/>
            <person name="Newfeld S."/>
            <person name="Nielsen R."/>
            <person name="Noor M.A."/>
            <person name="O'Grady P."/>
            <person name="Pachter L."/>
            <person name="Papaceit M."/>
            <person name="Parisi M.J."/>
            <person name="Parisi M."/>
            <person name="Parts L."/>
            <person name="Pedersen J.S."/>
            <person name="Pesole G."/>
            <person name="Phillippy A.M."/>
            <person name="Ponting C.P."/>
            <person name="Pop M."/>
            <person name="Porcelli D."/>
            <person name="Powell J.R."/>
            <person name="Prohaska S."/>
            <person name="Pruitt K."/>
            <person name="Puig M."/>
            <person name="Quesneville H."/>
            <person name="Ram K.R."/>
            <person name="Rand D."/>
            <person name="Rasmussen M.D."/>
            <person name="Reed L.K."/>
            <person name="Reenan R."/>
            <person name="Reily A."/>
            <person name="Remington K.A."/>
            <person name="Rieger T.T."/>
            <person name="Ritchie M.G."/>
            <person name="Robin C."/>
            <person name="Rogers Y.H."/>
            <person name="Rohde C."/>
            <person name="Rozas J."/>
            <person name="Rubenfield M.J."/>
            <person name="Ruiz A."/>
            <person name="Russo S."/>
            <person name="Salzberg S.L."/>
            <person name="Sanchez-Gracia A."/>
            <person name="Saranga D.J."/>
            <person name="Sato H."/>
            <person name="Schaeffer S.W."/>
            <person name="Schatz M.C."/>
            <person name="Schlenke T."/>
            <person name="Schwartz R."/>
            <person name="Segarra C."/>
            <person name="Singh R.S."/>
            <person name="Sirot L."/>
            <person name="Sirota M."/>
            <person name="Sisneros N.B."/>
            <person name="Smith C.D."/>
            <person name="Smith T.F."/>
            <person name="Spieth J."/>
            <person name="Stage D.E."/>
            <person name="Stark A."/>
            <person name="Stephan W."/>
            <person name="Strausberg R.L."/>
            <person name="Strempel S."/>
            <person name="Sturgill D."/>
            <person name="Sutton G."/>
            <person name="Sutton G.G."/>
            <person name="Tao W."/>
            <person name="Teichmann S."/>
            <person name="Tobari Y.N."/>
            <person name="Tomimura Y."/>
            <person name="Tsolas J.M."/>
            <person name="Valente V.L."/>
            <person name="Venter E."/>
            <person name="Venter J.C."/>
            <person name="Vicario S."/>
            <person name="Vieira F.G."/>
            <person name="Vilella A.J."/>
            <person name="Villasante A."/>
            <person name="Walenz B."/>
            <person name="Wang J."/>
            <person name="Wasserman M."/>
            <person name="Watts T."/>
            <person name="Wilson D."/>
            <person name="Wilson R.K."/>
            <person name="Wing R.A."/>
            <person name="Wolfner M.F."/>
            <person name="Wong A."/>
            <person name="Wong G.K."/>
            <person name="Wu C.I."/>
            <person name="Wu G."/>
            <person name="Yamamoto D."/>
            <person name="Yang H.P."/>
            <person name="Yang S.P."/>
            <person name="Yorke J.A."/>
            <person name="Yoshida K."/>
            <person name="Zdobnov E."/>
            <person name="Zhang P."/>
            <person name="Zhang Y."/>
            <person name="Zimin A.V."/>
            <person name="Baldwin J."/>
            <person name="Abdouelleil A."/>
            <person name="Abdulkadir J."/>
            <person name="Abebe A."/>
            <person name="Abera B."/>
            <person name="Abreu J."/>
            <person name="Acer S.C."/>
            <person name="Aftuck L."/>
            <person name="Alexander A."/>
            <person name="An P."/>
            <person name="Anderson E."/>
            <person name="Anderson S."/>
            <person name="Arachi H."/>
            <person name="Azer M."/>
            <person name="Bachantsang P."/>
            <person name="Barry A."/>
            <person name="Bayul T."/>
            <person name="Berlin A."/>
            <person name="Bessette D."/>
            <person name="Bloom T."/>
            <person name="Blye J."/>
            <person name="Boguslavskiy L."/>
            <person name="Bonnet C."/>
            <person name="Boukhgalter B."/>
            <person name="Bourzgui I."/>
            <person name="Brown A."/>
            <person name="Cahill P."/>
            <person name="Channer S."/>
            <person name="Cheshatsang Y."/>
            <person name="Chuda L."/>
            <person name="Citroen M."/>
            <person name="Collymore A."/>
            <person name="Cooke P."/>
            <person name="Costello M."/>
            <person name="D'Aco K."/>
            <person name="Daza R."/>
            <person name="De Haan G."/>
            <person name="DeGray S."/>
            <person name="DeMaso C."/>
            <person name="Dhargay N."/>
            <person name="Dooley K."/>
            <person name="Dooley E."/>
            <person name="Doricent M."/>
            <person name="Dorje P."/>
            <person name="Dorjee K."/>
            <person name="Dupes A."/>
            <person name="Elong R."/>
            <person name="Falk J."/>
            <person name="Farina A."/>
            <person name="Faro S."/>
            <person name="Ferguson D."/>
            <person name="Fisher S."/>
            <person name="Foley C.D."/>
            <person name="Franke A."/>
            <person name="Friedrich D."/>
            <person name="Gadbois L."/>
            <person name="Gearin G."/>
            <person name="Gearin C.R."/>
            <person name="Giannoukos G."/>
            <person name="Goode T."/>
            <person name="Graham J."/>
            <person name="Grandbois E."/>
            <person name="Grewal S."/>
            <person name="Gyaltsen K."/>
            <person name="Hafez N."/>
            <person name="Hagos B."/>
            <person name="Hall J."/>
            <person name="Henson C."/>
            <person name="Hollinger A."/>
            <person name="Honan T."/>
            <person name="Huard M.D."/>
            <person name="Hughes L."/>
            <person name="Hurhula B."/>
            <person name="Husby M.E."/>
            <person name="Kamat A."/>
            <person name="Kanga B."/>
            <person name="Kashin S."/>
            <person name="Khazanovich D."/>
            <person name="Kisner P."/>
            <person name="Lance K."/>
            <person name="Lara M."/>
            <person name="Lee W."/>
            <person name="Lennon N."/>
            <person name="Letendre F."/>
            <person name="LeVine R."/>
            <person name="Lipovsky A."/>
            <person name="Liu X."/>
            <person name="Liu J."/>
            <person name="Liu S."/>
            <person name="Lokyitsang T."/>
            <person name="Lokyitsang Y."/>
            <person name="Lubonja R."/>
            <person name="Lui A."/>
            <person name="MacDonald P."/>
            <person name="Magnisalis V."/>
            <person name="Maru K."/>
            <person name="Matthews C."/>
            <person name="McCusker W."/>
            <person name="McDonough S."/>
            <person name="Mehta T."/>
            <person name="Meldrim J."/>
            <person name="Meneus L."/>
            <person name="Mihai O."/>
            <person name="Mihalev A."/>
            <person name="Mihova T."/>
            <person name="Mittelman R."/>
            <person name="Mlenga V."/>
            <person name="Montmayeur A."/>
            <person name="Mulrain L."/>
            <person name="Navidi A."/>
            <person name="Naylor J."/>
            <person name="Negash T."/>
            <person name="Nguyen T."/>
            <person name="Nguyen N."/>
            <person name="Nicol R."/>
            <person name="Norbu C."/>
            <person name="Norbu N."/>
            <person name="Novod N."/>
            <person name="O'Neill B."/>
            <person name="Osman S."/>
            <person name="Markiewicz E."/>
            <person name="Oyono O.L."/>
            <person name="Patti C."/>
            <person name="Phunkhang P."/>
            <person name="Pierre F."/>
            <person name="Priest M."/>
            <person name="Raghuraman S."/>
            <person name="Rege F."/>
            <person name="Reyes R."/>
            <person name="Rise C."/>
            <person name="Rogov P."/>
            <person name="Ross K."/>
            <person name="Ryan E."/>
            <person name="Settipalli S."/>
            <person name="Shea T."/>
            <person name="Sherpa N."/>
            <person name="Shi L."/>
            <person name="Shih D."/>
            <person name="Sparrow T."/>
            <person name="Spaulding J."/>
            <person name="Stalker J."/>
            <person name="Stange-Thomann N."/>
            <person name="Stavropoulos S."/>
            <person name="Stone C."/>
            <person name="Strader C."/>
            <person name="Tesfaye S."/>
            <person name="Thomson T."/>
            <person name="Thoulutsang Y."/>
            <person name="Thoulutsang D."/>
            <person name="Topham K."/>
            <person name="Topping I."/>
            <person name="Tsamla T."/>
            <person name="Vassiliev H."/>
            <person name="Vo A."/>
            <person name="Wangchuk T."/>
            <person name="Wangdi T."/>
            <person name="Weiand M."/>
            <person name="Wilkinson J."/>
            <person name="Wilson A."/>
            <person name="Yadav S."/>
            <person name="Young G."/>
            <person name="Yu Q."/>
            <person name="Zembek L."/>
            <person name="Zhong D."/>
            <person name="Zimmer A."/>
            <person name="Zwirko Z."/>
            <person name="Jaffe D.B."/>
            <person name="Alvarez P."/>
            <person name="Brockman W."/>
            <person name="Butler J."/>
            <person name="Chin C."/>
            <person name="Gnerre S."/>
            <person name="Grabherr M."/>
            <person name="Kleber M."/>
            <person name="Mauceli E."/>
            <person name="MacCallum I."/>
        </authorList>
    </citation>
    <scope>NUCLEOTIDE SEQUENCE [LARGE SCALE GENOMIC DNA]</scope>
    <source>
        <strain evidence="31">Tucson 14030-0811.24</strain>
    </source>
</reference>
<dbReference type="SMART" id="SM00219">
    <property type="entry name" value="TyrKc"/>
    <property type="match status" value="1"/>
</dbReference>
<dbReference type="InterPro" id="IPR013151">
    <property type="entry name" value="Immunoglobulin_dom"/>
</dbReference>
<evidence type="ECO:0000256" key="7">
    <source>
        <dbReference type="ARBA" id="ARBA00022729"/>
    </source>
</evidence>
<dbReference type="GO" id="GO:0042690">
    <property type="term" value="P:negative regulation of crystal cell differentiation"/>
    <property type="evidence" value="ECO:0007669"/>
    <property type="project" value="EnsemblMetazoa"/>
</dbReference>
<dbReference type="InterPro" id="IPR008266">
    <property type="entry name" value="Tyr_kinase_AS"/>
</dbReference>
<proteinExistence type="predicted"/>
<evidence type="ECO:0000313" key="30">
    <source>
        <dbReference type="EMBL" id="EDW72704.1"/>
    </source>
</evidence>
<dbReference type="GO" id="GO:0030517">
    <property type="term" value="P:negative regulation of axon extension"/>
    <property type="evidence" value="ECO:0007669"/>
    <property type="project" value="EnsemblMetazoa"/>
</dbReference>
<feature type="chain" id="PRO_5002815269" description="receptor protein-tyrosine kinase" evidence="27">
    <location>
        <begin position="20"/>
        <end position="1082"/>
    </location>
</feature>
<feature type="region of interest" description="Disordered" evidence="25">
    <location>
        <begin position="1050"/>
        <end position="1069"/>
    </location>
</feature>
<feature type="binding site" evidence="21">
    <location>
        <begin position="745"/>
        <end position="752"/>
    </location>
    <ligand>
        <name>ATP</name>
        <dbReference type="ChEBI" id="CHEBI:30616"/>
    </ligand>
</feature>
<keyword evidence="17" id="KW-0325">Glycoprotein</keyword>
<dbReference type="EC" id="2.7.10.1" evidence="2"/>
<feature type="compositionally biased region" description="Acidic residues" evidence="25">
    <location>
        <begin position="397"/>
        <end position="406"/>
    </location>
</feature>
<dbReference type="GO" id="GO:0005886">
    <property type="term" value="C:plasma membrane"/>
    <property type="evidence" value="ECO:0007669"/>
    <property type="project" value="EnsemblMetazoa"/>
</dbReference>
<dbReference type="GO" id="GO:0046847">
    <property type="term" value="P:filopodium assembly"/>
    <property type="evidence" value="ECO:0007669"/>
    <property type="project" value="EnsemblMetazoa"/>
</dbReference>
<dbReference type="FunCoup" id="B4MKJ8">
    <property type="interactions" value="141"/>
</dbReference>
<dbReference type="InterPro" id="IPR001245">
    <property type="entry name" value="Ser-Thr/Tyr_kinase_cat_dom"/>
</dbReference>
<evidence type="ECO:0000256" key="3">
    <source>
        <dbReference type="ARBA" id="ARBA00022473"/>
    </source>
</evidence>
<keyword evidence="22" id="KW-0460">Magnesium</keyword>
<feature type="domain" description="Ig-like" evidence="29">
    <location>
        <begin position="163"/>
        <end position="258"/>
    </location>
</feature>
<keyword evidence="11 21" id="KW-0067">ATP-binding</keyword>
<keyword evidence="7 27" id="KW-0732">Signal</keyword>
<dbReference type="GO" id="GO:0008347">
    <property type="term" value="P:glial cell migration"/>
    <property type="evidence" value="ECO:0007669"/>
    <property type="project" value="EnsemblMetazoa"/>
</dbReference>
<dbReference type="Pfam" id="PF07714">
    <property type="entry name" value="PK_Tyr_Ser-Thr"/>
    <property type="match status" value="1"/>
</dbReference>
<dbReference type="SUPFAM" id="SSF48726">
    <property type="entry name" value="Immunoglobulin"/>
    <property type="match status" value="4"/>
</dbReference>
<dbReference type="SUPFAM" id="SSF56112">
    <property type="entry name" value="Protein kinase-like (PK-like)"/>
    <property type="match status" value="1"/>
</dbReference>
<dbReference type="GO" id="GO:0007429">
    <property type="term" value="P:secondary branching, open tracheal system"/>
    <property type="evidence" value="ECO:0007669"/>
    <property type="project" value="EnsemblMetazoa"/>
</dbReference>
<dbReference type="Pfam" id="PF13895">
    <property type="entry name" value="Ig_2"/>
    <property type="match status" value="1"/>
</dbReference>
<dbReference type="Pfam" id="PF00047">
    <property type="entry name" value="ig"/>
    <property type="match status" value="1"/>
</dbReference>
<evidence type="ECO:0000256" key="16">
    <source>
        <dbReference type="ARBA" id="ARBA00023170"/>
    </source>
</evidence>
<feature type="signal peptide" evidence="27">
    <location>
        <begin position="1"/>
        <end position="19"/>
    </location>
</feature>
<evidence type="ECO:0000256" key="10">
    <source>
        <dbReference type="ARBA" id="ARBA00022777"/>
    </source>
</evidence>
<dbReference type="GO" id="GO:0001745">
    <property type="term" value="P:compound eye morphogenesis"/>
    <property type="evidence" value="ECO:0007669"/>
    <property type="project" value="EnsemblMetazoa"/>
</dbReference>
<dbReference type="PANTHER" id="PTHR24416:SF550">
    <property type="entry name" value="FIBROBLAST GROWTH FACTOR RECEPTOR HOMOLOG 1-RELATED"/>
    <property type="match status" value="1"/>
</dbReference>
<dbReference type="GO" id="GO:0045887">
    <property type="term" value="P:positive regulation of synaptic assembly at neuromuscular junction"/>
    <property type="evidence" value="ECO:0007669"/>
    <property type="project" value="EnsemblMetazoa"/>
</dbReference>
<organism evidence="30 31">
    <name type="scientific">Drosophila willistoni</name>
    <name type="common">Fruit fly</name>
    <dbReference type="NCBI Taxonomy" id="7260"/>
    <lineage>
        <taxon>Eukaryota</taxon>
        <taxon>Metazoa</taxon>
        <taxon>Ecdysozoa</taxon>
        <taxon>Arthropoda</taxon>
        <taxon>Hexapoda</taxon>
        <taxon>Insecta</taxon>
        <taxon>Pterygota</taxon>
        <taxon>Neoptera</taxon>
        <taxon>Endopterygota</taxon>
        <taxon>Diptera</taxon>
        <taxon>Brachycera</taxon>
        <taxon>Muscomorpha</taxon>
        <taxon>Ephydroidea</taxon>
        <taxon>Drosophilidae</taxon>
        <taxon>Drosophila</taxon>
        <taxon>Sophophora</taxon>
    </lineage>
</organism>
<feature type="coiled-coil region" evidence="24">
    <location>
        <begin position="120"/>
        <end position="149"/>
    </location>
</feature>
<feature type="domain" description="Ig-like" evidence="29">
    <location>
        <begin position="264"/>
        <end position="373"/>
    </location>
</feature>
<dbReference type="Gene3D" id="3.30.200.20">
    <property type="entry name" value="Phosphorylase Kinase, domain 1"/>
    <property type="match status" value="1"/>
</dbReference>
<keyword evidence="18" id="KW-0393">Immunoglobulin domain</keyword>
<dbReference type="GO" id="GO:0046872">
    <property type="term" value="F:metal ion binding"/>
    <property type="evidence" value="ECO:0007669"/>
    <property type="project" value="UniProtKB-KW"/>
</dbReference>
<dbReference type="PRINTS" id="PR00109">
    <property type="entry name" value="TYRKINASE"/>
</dbReference>
<evidence type="ECO:0000259" key="29">
    <source>
        <dbReference type="PROSITE" id="PS50835"/>
    </source>
</evidence>
<dbReference type="GO" id="GO:0005007">
    <property type="term" value="F:fibroblast growth factor receptor activity"/>
    <property type="evidence" value="ECO:0007669"/>
    <property type="project" value="EnsemblMetazoa"/>
</dbReference>
<keyword evidence="4" id="KW-0597">Phosphoprotein</keyword>
<dbReference type="Pfam" id="PF07679">
    <property type="entry name" value="I-set"/>
    <property type="match status" value="1"/>
</dbReference>
<dbReference type="GO" id="GO:0035230">
    <property type="term" value="C:cytoneme"/>
    <property type="evidence" value="ECO:0007669"/>
    <property type="project" value="EnsemblMetazoa"/>
</dbReference>
<evidence type="ECO:0000256" key="5">
    <source>
        <dbReference type="ARBA" id="ARBA00022679"/>
    </source>
</evidence>
<dbReference type="OMA" id="CHFEAHR"/>
<comment type="catalytic activity">
    <reaction evidence="19">
        <text>L-tyrosyl-[protein] + ATP = O-phospho-L-tyrosyl-[protein] + ADP + H(+)</text>
        <dbReference type="Rhea" id="RHEA:10596"/>
        <dbReference type="Rhea" id="RHEA-COMP:10136"/>
        <dbReference type="Rhea" id="RHEA-COMP:20101"/>
        <dbReference type="ChEBI" id="CHEBI:15378"/>
        <dbReference type="ChEBI" id="CHEBI:30616"/>
        <dbReference type="ChEBI" id="CHEBI:46858"/>
        <dbReference type="ChEBI" id="CHEBI:61978"/>
        <dbReference type="ChEBI" id="CHEBI:456216"/>
        <dbReference type="EC" id="2.7.10.1"/>
    </reaction>
</comment>
<feature type="binding site" evidence="22">
    <location>
        <position position="897"/>
    </location>
    <ligand>
        <name>Mg(2+)</name>
        <dbReference type="ChEBI" id="CHEBI:18420"/>
    </ligand>
</feature>
<dbReference type="PANTHER" id="PTHR24416">
    <property type="entry name" value="TYROSINE-PROTEIN KINASE RECEPTOR"/>
    <property type="match status" value="1"/>
</dbReference>
<dbReference type="InterPro" id="IPR003599">
    <property type="entry name" value="Ig_sub"/>
</dbReference>
<dbReference type="GO" id="GO:0008284">
    <property type="term" value="P:positive regulation of cell population proliferation"/>
    <property type="evidence" value="ECO:0007669"/>
    <property type="project" value="EnsemblMetazoa"/>
</dbReference>
<evidence type="ECO:0000256" key="9">
    <source>
        <dbReference type="ARBA" id="ARBA00022741"/>
    </source>
</evidence>
<dbReference type="InterPro" id="IPR003598">
    <property type="entry name" value="Ig_sub2"/>
</dbReference>
<keyword evidence="10" id="KW-0418">Kinase</keyword>
<evidence type="ECO:0000256" key="17">
    <source>
        <dbReference type="ARBA" id="ARBA00023180"/>
    </source>
</evidence>
<evidence type="ECO:0000256" key="24">
    <source>
        <dbReference type="SAM" id="Coils"/>
    </source>
</evidence>
<keyword evidence="5 30" id="KW-0808">Transferase</keyword>
<evidence type="ECO:0000256" key="6">
    <source>
        <dbReference type="ARBA" id="ARBA00022692"/>
    </source>
</evidence>
<gene>
    <name evidence="30" type="primary">Dwil\GK17039</name>
    <name evidence="30" type="ORF">Dwil_GK17039</name>
</gene>
<dbReference type="GO" id="GO:0005524">
    <property type="term" value="F:ATP binding"/>
    <property type="evidence" value="ECO:0007669"/>
    <property type="project" value="UniProtKB-UniRule"/>
</dbReference>
<accession>B4MKJ8</accession>
<dbReference type="STRING" id="7260.B4MKJ8"/>
<dbReference type="PhylomeDB" id="B4MKJ8"/>
<dbReference type="GO" id="GO:0007298">
    <property type="term" value="P:border follicle cell migration"/>
    <property type="evidence" value="ECO:0007669"/>
    <property type="project" value="EnsemblMetazoa"/>
</dbReference>
<feature type="binding site" evidence="21 23">
    <location>
        <position position="774"/>
    </location>
    <ligand>
        <name>ATP</name>
        <dbReference type="ChEBI" id="CHEBI:30616"/>
    </ligand>
</feature>
<feature type="domain" description="Protein kinase" evidence="28">
    <location>
        <begin position="738"/>
        <end position="1028"/>
    </location>
</feature>
<dbReference type="PROSITE" id="PS50835">
    <property type="entry name" value="IG_LIKE"/>
    <property type="match status" value="4"/>
</dbReference>
<dbReference type="SMART" id="SM00408">
    <property type="entry name" value="IGc2"/>
    <property type="match status" value="5"/>
</dbReference>
<protein>
    <recommendedName>
        <fullName evidence="2">receptor protein-tyrosine kinase</fullName>
        <ecNumber evidence="2">2.7.10.1</ecNumber>
    </recommendedName>
</protein>
<keyword evidence="8" id="KW-0677">Repeat</keyword>
<dbReference type="GO" id="GO:0035149">
    <property type="term" value="P:lumen formation, open tracheal system"/>
    <property type="evidence" value="ECO:0007669"/>
    <property type="project" value="EnsemblMetazoa"/>
</dbReference>
<dbReference type="SMART" id="SM00409">
    <property type="entry name" value="IG"/>
    <property type="match status" value="5"/>
</dbReference>
<dbReference type="InterPro" id="IPR036179">
    <property type="entry name" value="Ig-like_dom_sf"/>
</dbReference>
<comment type="subcellular location">
    <subcellularLocation>
        <location evidence="1">Membrane</location>
        <topology evidence="1">Single-pass type I membrane protein</topology>
    </subcellularLocation>
</comment>
<dbReference type="FunFam" id="3.30.200.20:FF:000651">
    <property type="entry name" value="Fibroblast growth factor receptor"/>
    <property type="match status" value="1"/>
</dbReference>
<dbReference type="FunFam" id="2.60.40.10:FF:000020">
    <property type="entry name" value="Fibroblast growth factor receptor"/>
    <property type="match status" value="1"/>
</dbReference>
<feature type="domain" description="Ig-like" evidence="29">
    <location>
        <begin position="419"/>
        <end position="504"/>
    </location>
</feature>
<keyword evidence="16" id="KW-0675">Receptor</keyword>
<dbReference type="InterPro" id="IPR020635">
    <property type="entry name" value="Tyr_kinase_cat_dom"/>
</dbReference>
<evidence type="ECO:0000256" key="4">
    <source>
        <dbReference type="ARBA" id="ARBA00022553"/>
    </source>
</evidence>
<evidence type="ECO:0000256" key="27">
    <source>
        <dbReference type="SAM" id="SignalP"/>
    </source>
</evidence>